<dbReference type="GO" id="GO:0046872">
    <property type="term" value="F:metal ion binding"/>
    <property type="evidence" value="ECO:0007669"/>
    <property type="project" value="UniProtKB-UniRule"/>
</dbReference>
<name>A0A0D6LI05_9BILA</name>
<dbReference type="InterPro" id="IPR037227">
    <property type="entry name" value="EndoU-like"/>
</dbReference>
<feature type="domain" description="EndoU" evidence="13">
    <location>
        <begin position="527"/>
        <end position="725"/>
    </location>
</feature>
<dbReference type="InterPro" id="IPR018998">
    <property type="entry name" value="EndoU_C"/>
</dbReference>
<feature type="domain" description="EndoU" evidence="13">
    <location>
        <begin position="7"/>
        <end position="270"/>
    </location>
</feature>
<comment type="cofactor">
    <cofactor evidence="1 11">
        <name>Mn(2+)</name>
        <dbReference type="ChEBI" id="CHEBI:29035"/>
    </cofactor>
</comment>
<evidence type="ECO:0000256" key="11">
    <source>
        <dbReference type="RuleBase" id="RU367085"/>
    </source>
</evidence>
<dbReference type="InterPro" id="IPR039787">
    <property type="entry name" value="ENDOU"/>
</dbReference>
<keyword evidence="7 11" id="KW-0378">Hydrolase</keyword>
<feature type="domain" description="EndoU" evidence="13">
    <location>
        <begin position="289"/>
        <end position="518"/>
    </location>
</feature>
<dbReference type="GO" id="GO:0003723">
    <property type="term" value="F:RNA binding"/>
    <property type="evidence" value="ECO:0007669"/>
    <property type="project" value="UniProtKB-UniRule"/>
</dbReference>
<keyword evidence="9 11" id="KW-0464">Manganese</keyword>
<feature type="compositionally biased region" description="Polar residues" evidence="12">
    <location>
        <begin position="268"/>
        <end position="286"/>
    </location>
</feature>
<evidence type="ECO:0000256" key="10">
    <source>
        <dbReference type="ARBA" id="ARBA00023239"/>
    </source>
</evidence>
<dbReference type="GO" id="GO:0016829">
    <property type="term" value="F:lyase activity"/>
    <property type="evidence" value="ECO:0007669"/>
    <property type="project" value="UniProtKB-KW"/>
</dbReference>
<evidence type="ECO:0000313" key="15">
    <source>
        <dbReference type="Proteomes" id="UP000054495"/>
    </source>
</evidence>
<evidence type="ECO:0000313" key="14">
    <source>
        <dbReference type="EMBL" id="EPB70793.1"/>
    </source>
</evidence>
<dbReference type="SUPFAM" id="SSF142877">
    <property type="entry name" value="EndoU-like"/>
    <property type="match status" value="3"/>
</dbReference>
<dbReference type="PROSITE" id="PS51959">
    <property type="entry name" value="ENDOU"/>
    <property type="match status" value="3"/>
</dbReference>
<protein>
    <submittedName>
        <fullName evidence="14">Endoribonuclease XendoU</fullName>
    </submittedName>
</protein>
<evidence type="ECO:0000256" key="2">
    <source>
        <dbReference type="ARBA" id="ARBA00010168"/>
    </source>
</evidence>
<dbReference type="EMBL" id="KE125162">
    <property type="protein sequence ID" value="EPB70793.1"/>
    <property type="molecule type" value="Genomic_DNA"/>
</dbReference>
<evidence type="ECO:0000259" key="13">
    <source>
        <dbReference type="PROSITE" id="PS51959"/>
    </source>
</evidence>
<evidence type="ECO:0000256" key="12">
    <source>
        <dbReference type="SAM" id="MobiDB-lite"/>
    </source>
</evidence>
<sequence>MVSEITADVDQTQVTTALNQLVQLDSRLDSDTVINYQNMASHKDFSHDNAPKPLFTSANENAMNGPTYKAMSNLITFYNNPDADTAEAMTPAWETSISAFLDTVVQTPVMKSAQSFLVGQGLASSDATTFKNQLHSLWFTMYARSTAAGSSGFEALFGGEVQNNNVIRFGNWLRFYQQEKGGQLNYHGWFEREVGVALSLQFSWNNWQALEFSMLLNSSPEFEMAAYTVCALTGGECKLTIKGQQVTIIAKTLTVNNVVTIDDCHPSLSSSGAVTQKPQSGTTKPSKPSDAKLQDLVNKMRAADVDKAGPGDYKLDWGSKETGTSDNSKNDLFVYVNETLYQRPVYANFITVVQKNLFTPDVCKAEASMSGFRKSQIQLMLDTWTSTQVFNLAFQFLKDNGFEHVFIGEWKSGTVDGQHSWVTYYNFQKADKINYHGYYSYVADLTGTFQYVWANQMKKKGGFLIGTSPAFDFSLFTVCSLMYSGNEGCRYSIDGHPLAVTSYTQSCDAGTSLEKSSPATTKASVPNSAKLQDLVNKMRTADVDKAGPNDYKLDWGNKVTGTSDNSKNGLFVYVNETLYKRPVYANFISVIQKNLFTPDVCIAEAAMSGFRKSQIQLMFDTWTSTQVFNLAFQFLKDNGFEHVFIGEWRDQIVDGQHSWVRYYNLEKAQKINYHGYYSYVVDLAGTFQYTWESQLKKIGGFLIGTSPARSSMFATKFRIETDLKG</sequence>
<keyword evidence="10" id="KW-0456">Lyase</keyword>
<comment type="subunit">
    <text evidence="3 11">Monomer.</text>
</comment>
<feature type="region of interest" description="Disordered" evidence="12">
    <location>
        <begin position="268"/>
        <end position="292"/>
    </location>
</feature>
<evidence type="ECO:0000256" key="9">
    <source>
        <dbReference type="ARBA" id="ARBA00023211"/>
    </source>
</evidence>
<evidence type="ECO:0000256" key="5">
    <source>
        <dbReference type="ARBA" id="ARBA00022723"/>
    </source>
</evidence>
<proteinExistence type="inferred from homology"/>
<evidence type="ECO:0000256" key="8">
    <source>
        <dbReference type="ARBA" id="ARBA00022884"/>
    </source>
</evidence>
<keyword evidence="8 11" id="KW-0694">RNA-binding</keyword>
<dbReference type="AlphaFoldDB" id="A0A0D6LI05"/>
<dbReference type="PANTHER" id="PTHR12439">
    <property type="entry name" value="PLACENTAL PROTEIN 11-RELATED"/>
    <property type="match status" value="1"/>
</dbReference>
<dbReference type="GO" id="GO:0004521">
    <property type="term" value="F:RNA endonuclease activity"/>
    <property type="evidence" value="ECO:0007669"/>
    <property type="project" value="UniProtKB-UniRule"/>
</dbReference>
<organism evidence="14 15">
    <name type="scientific">Ancylostoma ceylanicum</name>
    <dbReference type="NCBI Taxonomy" id="53326"/>
    <lineage>
        <taxon>Eukaryota</taxon>
        <taxon>Metazoa</taxon>
        <taxon>Ecdysozoa</taxon>
        <taxon>Nematoda</taxon>
        <taxon>Chromadorea</taxon>
        <taxon>Rhabditida</taxon>
        <taxon>Rhabditina</taxon>
        <taxon>Rhabditomorpha</taxon>
        <taxon>Strongyloidea</taxon>
        <taxon>Ancylostomatidae</taxon>
        <taxon>Ancylostomatinae</taxon>
        <taxon>Ancylostoma</taxon>
    </lineage>
</organism>
<keyword evidence="15" id="KW-1185">Reference proteome</keyword>
<keyword evidence="4 11" id="KW-0540">Nuclease</keyword>
<dbReference type="CDD" id="cd21159">
    <property type="entry name" value="XendoU"/>
    <property type="match status" value="3"/>
</dbReference>
<dbReference type="Proteomes" id="UP000054495">
    <property type="component" value="Unassembled WGS sequence"/>
</dbReference>
<dbReference type="PANTHER" id="PTHR12439:SF11">
    <property type="entry name" value="URIDYLATE-SPECIFIC ENDORIBONUCLEASE"/>
    <property type="match status" value="1"/>
</dbReference>
<reference evidence="14 15" key="1">
    <citation type="submission" date="2013-05" db="EMBL/GenBank/DDBJ databases">
        <title>Draft genome of the parasitic nematode Anyclostoma ceylanicum.</title>
        <authorList>
            <person name="Mitreva M."/>
        </authorList>
    </citation>
    <scope>NUCLEOTIDE SEQUENCE [LARGE SCALE GENOMIC DNA]</scope>
</reference>
<evidence type="ECO:0000256" key="7">
    <source>
        <dbReference type="ARBA" id="ARBA00022801"/>
    </source>
</evidence>
<keyword evidence="6 11" id="KW-0255">Endonuclease</keyword>
<evidence type="ECO:0000256" key="4">
    <source>
        <dbReference type="ARBA" id="ARBA00022722"/>
    </source>
</evidence>
<comment type="similarity">
    <text evidence="2 11">Belongs to the ENDOU family.</text>
</comment>
<evidence type="ECO:0000256" key="6">
    <source>
        <dbReference type="ARBA" id="ARBA00022759"/>
    </source>
</evidence>
<accession>A0A0D6LI05</accession>
<dbReference type="Pfam" id="PF09412">
    <property type="entry name" value="XendoU"/>
    <property type="match status" value="5"/>
</dbReference>
<dbReference type="GO" id="GO:0016787">
    <property type="term" value="F:hydrolase activity"/>
    <property type="evidence" value="ECO:0007669"/>
    <property type="project" value="UniProtKB-KW"/>
</dbReference>
<gene>
    <name evidence="14" type="ORF">ANCCEY_10116</name>
</gene>
<keyword evidence="5 11" id="KW-0479">Metal-binding</keyword>
<evidence type="ECO:0000256" key="1">
    <source>
        <dbReference type="ARBA" id="ARBA00001936"/>
    </source>
</evidence>
<evidence type="ECO:0000256" key="3">
    <source>
        <dbReference type="ARBA" id="ARBA00011245"/>
    </source>
</evidence>